<dbReference type="PANTHER" id="PTHR34989">
    <property type="entry name" value="PROTEIN HDED"/>
    <property type="match status" value="1"/>
</dbReference>
<gene>
    <name evidence="2" type="ORF">HEB94_004773</name>
</gene>
<keyword evidence="1" id="KW-1133">Transmembrane helix</keyword>
<feature type="transmembrane region" description="Helical" evidence="1">
    <location>
        <begin position="31"/>
        <end position="49"/>
    </location>
</feature>
<reference evidence="2" key="1">
    <citation type="submission" date="2020-10" db="EMBL/GenBank/DDBJ databases">
        <title>Sequencing the genomes of 1000 actinobacteria strains.</title>
        <authorList>
            <person name="Klenk H.-P."/>
        </authorList>
    </citation>
    <scope>NUCLEOTIDE SEQUENCE</scope>
    <source>
        <strain evidence="2">DSM 45354</strain>
    </source>
</reference>
<dbReference type="PANTHER" id="PTHR34989:SF1">
    <property type="entry name" value="PROTEIN HDED"/>
    <property type="match status" value="1"/>
</dbReference>
<keyword evidence="1" id="KW-0472">Membrane</keyword>
<dbReference type="InterPro" id="IPR052712">
    <property type="entry name" value="Acid_resist_chaperone_HdeD"/>
</dbReference>
<dbReference type="InterPro" id="IPR005325">
    <property type="entry name" value="DUF308_memb"/>
</dbReference>
<dbReference type="Pfam" id="PF03729">
    <property type="entry name" value="DUF308"/>
    <property type="match status" value="1"/>
</dbReference>
<comment type="caution">
    <text evidence="2">The sequence shown here is derived from an EMBL/GenBank/DDBJ whole genome shotgun (WGS) entry which is preliminary data.</text>
</comment>
<organism evidence="2 3">
    <name type="scientific">Actinopolymorpha pittospori</name>
    <dbReference type="NCBI Taxonomy" id="648752"/>
    <lineage>
        <taxon>Bacteria</taxon>
        <taxon>Bacillati</taxon>
        <taxon>Actinomycetota</taxon>
        <taxon>Actinomycetes</taxon>
        <taxon>Propionibacteriales</taxon>
        <taxon>Actinopolymorphaceae</taxon>
        <taxon>Actinopolymorpha</taxon>
    </lineage>
</organism>
<name>A0A927MVZ6_9ACTN</name>
<keyword evidence="1" id="KW-0812">Transmembrane</keyword>
<feature type="transmembrane region" description="Helical" evidence="1">
    <location>
        <begin position="111"/>
        <end position="134"/>
    </location>
</feature>
<dbReference type="RefSeq" id="WP_192751795.1">
    <property type="nucleotide sequence ID" value="NZ_BAABJL010000040.1"/>
</dbReference>
<proteinExistence type="predicted"/>
<evidence type="ECO:0000256" key="1">
    <source>
        <dbReference type="SAM" id="Phobius"/>
    </source>
</evidence>
<dbReference type="EMBL" id="JADBEM010000001">
    <property type="protein sequence ID" value="MBE1607925.1"/>
    <property type="molecule type" value="Genomic_DNA"/>
</dbReference>
<accession>A0A927MVZ6</accession>
<feature type="transmembrane region" description="Helical" evidence="1">
    <location>
        <begin position="55"/>
        <end position="75"/>
    </location>
</feature>
<sequence length="210" mass="22375">MRTGEAVRAEGTRGARAEGPAAEATALSRMWGLYLAAGILWVLYGMLVLSLRPAAVASLALLAGIAFILGGISQIFHATRVERWPSLWVAAGVLGIAAGIVAILWPGPTLMVIAMFVAWYLAISGVFSIIASLMGPKLRMWWIPLLIGALEIVLGVWAIGSPGRELLLLVNLIGFGMVLYGVTEIFAAFGVRKLPEMLDANHDGRRPANT</sequence>
<dbReference type="AlphaFoldDB" id="A0A927MVZ6"/>
<evidence type="ECO:0000313" key="2">
    <source>
        <dbReference type="EMBL" id="MBE1607925.1"/>
    </source>
</evidence>
<evidence type="ECO:0000313" key="3">
    <source>
        <dbReference type="Proteomes" id="UP000638648"/>
    </source>
</evidence>
<dbReference type="GO" id="GO:0005886">
    <property type="term" value="C:plasma membrane"/>
    <property type="evidence" value="ECO:0007669"/>
    <property type="project" value="TreeGrafter"/>
</dbReference>
<keyword evidence="3" id="KW-1185">Reference proteome</keyword>
<feature type="transmembrane region" description="Helical" evidence="1">
    <location>
        <begin position="166"/>
        <end position="189"/>
    </location>
</feature>
<feature type="transmembrane region" description="Helical" evidence="1">
    <location>
        <begin position="87"/>
        <end position="105"/>
    </location>
</feature>
<protein>
    <submittedName>
        <fullName evidence="2">Uncharacterized membrane protein HdeD (DUF308 family)</fullName>
    </submittedName>
</protein>
<feature type="transmembrane region" description="Helical" evidence="1">
    <location>
        <begin position="141"/>
        <end position="160"/>
    </location>
</feature>
<dbReference type="Proteomes" id="UP000638648">
    <property type="component" value="Unassembled WGS sequence"/>
</dbReference>